<evidence type="ECO:0000256" key="15">
    <source>
        <dbReference type="ARBA" id="ARBA00022977"/>
    </source>
</evidence>
<dbReference type="GO" id="GO:0003954">
    <property type="term" value="F:NADH dehydrogenase activity"/>
    <property type="evidence" value="ECO:0007669"/>
    <property type="project" value="InterPro"/>
</dbReference>
<dbReference type="InterPro" id="IPR034291">
    <property type="entry name" value="TMP_synthase"/>
</dbReference>
<dbReference type="PANTHER" id="PTHR43706">
    <property type="entry name" value="NADH DEHYDROGENASE"/>
    <property type="match status" value="1"/>
</dbReference>
<name>A0A9P5AHC9_9HYPO</name>
<dbReference type="GO" id="GO:0009228">
    <property type="term" value="P:thiamine biosynthetic process"/>
    <property type="evidence" value="ECO:0007669"/>
    <property type="project" value="UniProtKB-KW"/>
</dbReference>
<dbReference type="GO" id="GO:0000287">
    <property type="term" value="F:magnesium ion binding"/>
    <property type="evidence" value="ECO:0007669"/>
    <property type="project" value="InterPro"/>
</dbReference>
<comment type="cofactor">
    <cofactor evidence="2">
        <name>Mg(2+)</name>
        <dbReference type="ChEBI" id="CHEBI:18420"/>
    </cofactor>
</comment>
<dbReference type="SUPFAM" id="SSF51905">
    <property type="entry name" value="FAD/NAD(P)-binding domain"/>
    <property type="match status" value="2"/>
</dbReference>
<dbReference type="NCBIfam" id="TIGR00693">
    <property type="entry name" value="thiE"/>
    <property type="match status" value="1"/>
</dbReference>
<evidence type="ECO:0000259" key="23">
    <source>
        <dbReference type="Pfam" id="PF02581"/>
    </source>
</evidence>
<comment type="catalytic activity">
    <reaction evidence="1">
        <text>5-(2-hydroxyethyl)-4-methylthiazole + ATP = 4-methyl-5-(2-phosphooxyethyl)-thiazole + ADP + H(+)</text>
        <dbReference type="Rhea" id="RHEA:24212"/>
        <dbReference type="ChEBI" id="CHEBI:15378"/>
        <dbReference type="ChEBI" id="CHEBI:17957"/>
        <dbReference type="ChEBI" id="CHEBI:30616"/>
        <dbReference type="ChEBI" id="CHEBI:58296"/>
        <dbReference type="ChEBI" id="CHEBI:456216"/>
        <dbReference type="EC" id="2.7.1.50"/>
    </reaction>
</comment>
<evidence type="ECO:0000256" key="21">
    <source>
        <dbReference type="ARBA" id="ARBA00061146"/>
    </source>
</evidence>
<evidence type="ECO:0000259" key="24">
    <source>
        <dbReference type="Pfam" id="PF07992"/>
    </source>
</evidence>
<evidence type="ECO:0000256" key="11">
    <source>
        <dbReference type="ARBA" id="ARBA00022777"/>
    </source>
</evidence>
<evidence type="ECO:0000256" key="16">
    <source>
        <dbReference type="ARBA" id="ARBA00023002"/>
    </source>
</evidence>
<dbReference type="SUPFAM" id="SSF51391">
    <property type="entry name" value="Thiamin phosphate synthase"/>
    <property type="match status" value="1"/>
</dbReference>
<dbReference type="Pfam" id="PF02110">
    <property type="entry name" value="HK"/>
    <property type="match status" value="1"/>
</dbReference>
<evidence type="ECO:0000256" key="8">
    <source>
        <dbReference type="ARBA" id="ARBA00022679"/>
    </source>
</evidence>
<keyword evidence="11" id="KW-0418">Kinase</keyword>
<feature type="domain" description="FAD/NAD(P)-binding" evidence="24">
    <location>
        <begin position="39"/>
        <end position="396"/>
    </location>
</feature>
<evidence type="ECO:0000256" key="20">
    <source>
        <dbReference type="ARBA" id="ARBA00047883"/>
    </source>
</evidence>
<reference evidence="25" key="2">
    <citation type="submission" date="2020-02" db="EMBL/GenBank/DDBJ databases">
        <title>Identification and distribution of gene clusters putatively required for synthesis of sphingolipid metabolism inhibitors in phylogenetically diverse species of the filamentous fungus Fusarium.</title>
        <authorList>
            <person name="Kim H.-S."/>
            <person name="Busman M."/>
            <person name="Brown D.W."/>
            <person name="Divon H."/>
            <person name="Uhlig S."/>
            <person name="Proctor R.H."/>
        </authorList>
    </citation>
    <scope>NUCLEOTIDE SEQUENCE</scope>
    <source>
        <strain evidence="25">NRRL 25174</strain>
    </source>
</reference>
<dbReference type="HAMAP" id="MF_00228">
    <property type="entry name" value="Thz_kinase"/>
    <property type="match status" value="1"/>
</dbReference>
<evidence type="ECO:0000256" key="7">
    <source>
        <dbReference type="ARBA" id="ARBA00022630"/>
    </source>
</evidence>
<evidence type="ECO:0000256" key="1">
    <source>
        <dbReference type="ARBA" id="ARBA00001771"/>
    </source>
</evidence>
<dbReference type="InterPro" id="IPR045024">
    <property type="entry name" value="NDH-2"/>
</dbReference>
<dbReference type="FunFam" id="3.20.20.70:FF:000104">
    <property type="entry name" value="Thiamine biosynthetic bifunctional enzyme"/>
    <property type="match status" value="1"/>
</dbReference>
<dbReference type="InterPro" id="IPR036188">
    <property type="entry name" value="FAD/NAD-bd_sf"/>
</dbReference>
<dbReference type="GO" id="GO:0004789">
    <property type="term" value="F:thiamine-phosphate diphosphorylase activity"/>
    <property type="evidence" value="ECO:0007669"/>
    <property type="project" value="UniProtKB-EC"/>
</dbReference>
<evidence type="ECO:0000256" key="12">
    <source>
        <dbReference type="ARBA" id="ARBA00022827"/>
    </source>
</evidence>
<protein>
    <submittedName>
        <fullName evidence="25">NADH dehydrogenase</fullName>
    </submittedName>
</protein>
<comment type="catalytic activity">
    <reaction evidence="18">
        <text>4-methyl-5-(2-phosphooxyethyl)-thiazole + 4-amino-2-methyl-5-(diphosphooxymethyl)pyrimidine + H(+) = thiamine phosphate + diphosphate</text>
        <dbReference type="Rhea" id="RHEA:22328"/>
        <dbReference type="ChEBI" id="CHEBI:15378"/>
        <dbReference type="ChEBI" id="CHEBI:33019"/>
        <dbReference type="ChEBI" id="CHEBI:37575"/>
        <dbReference type="ChEBI" id="CHEBI:57841"/>
        <dbReference type="ChEBI" id="CHEBI:58296"/>
        <dbReference type="EC" id="2.5.1.3"/>
    </reaction>
</comment>
<keyword evidence="17" id="KW-0520">NAD</keyword>
<keyword evidence="7" id="KW-0285">Flavoprotein</keyword>
<dbReference type="EMBL" id="PVQB02000339">
    <property type="protein sequence ID" value="KAF4338611.1"/>
    <property type="molecule type" value="Genomic_DNA"/>
</dbReference>
<dbReference type="FunFam" id="3.40.1190.20:FF:000042">
    <property type="entry name" value="Probable thiamine biosynthetic bifunctional enzyme"/>
    <property type="match status" value="1"/>
</dbReference>
<dbReference type="InterPro" id="IPR022998">
    <property type="entry name" value="ThiamineP_synth_TenI"/>
</dbReference>
<dbReference type="Gene3D" id="3.20.20.70">
    <property type="entry name" value="Aldolase class I"/>
    <property type="match status" value="1"/>
</dbReference>
<keyword evidence="15" id="KW-0784">Thiamine biosynthesis</keyword>
<proteinExistence type="inferred from homology"/>
<evidence type="ECO:0000256" key="3">
    <source>
        <dbReference type="ARBA" id="ARBA00003814"/>
    </source>
</evidence>
<keyword evidence="16" id="KW-0560">Oxidoreductase</keyword>
<comment type="pathway">
    <text evidence="4">Cofactor biosynthesis; thiamine diphosphate biosynthesis; 4-methyl-5-(2-phosphoethyl)-thiazole from 5-(2-hydroxyethyl)-4-methylthiazole: step 1/1.</text>
</comment>
<dbReference type="InterPro" id="IPR029056">
    <property type="entry name" value="Ribokinase-like"/>
</dbReference>
<comment type="function">
    <text evidence="3">Condenses 4-methyl-5-(beta-hydroxyethyl)thiazole monophosphate (THZ-P) and 2-methyl-4-amino-5-hydroxymethyl pyrimidine pyrophosphate (HMP-PP) to form thiamine monophosphate (TMP).</text>
</comment>
<dbReference type="GO" id="GO:0005524">
    <property type="term" value="F:ATP binding"/>
    <property type="evidence" value="ECO:0007669"/>
    <property type="project" value="UniProtKB-KW"/>
</dbReference>
<evidence type="ECO:0000256" key="5">
    <source>
        <dbReference type="ARBA" id="ARBA00005165"/>
    </source>
</evidence>
<evidence type="ECO:0000256" key="18">
    <source>
        <dbReference type="ARBA" id="ARBA00047334"/>
    </source>
</evidence>
<keyword evidence="26" id="KW-1185">Reference proteome</keyword>
<evidence type="ECO:0000256" key="13">
    <source>
        <dbReference type="ARBA" id="ARBA00022840"/>
    </source>
</evidence>
<dbReference type="CDD" id="cd01170">
    <property type="entry name" value="THZ_kinase"/>
    <property type="match status" value="1"/>
</dbReference>
<organism evidence="25 26">
    <name type="scientific">Fusarium beomiforme</name>
    <dbReference type="NCBI Taxonomy" id="44412"/>
    <lineage>
        <taxon>Eukaryota</taxon>
        <taxon>Fungi</taxon>
        <taxon>Dikarya</taxon>
        <taxon>Ascomycota</taxon>
        <taxon>Pezizomycotina</taxon>
        <taxon>Sordariomycetes</taxon>
        <taxon>Hypocreomycetidae</taxon>
        <taxon>Hypocreales</taxon>
        <taxon>Nectriaceae</taxon>
        <taxon>Fusarium</taxon>
        <taxon>Fusarium burgessii species complex</taxon>
    </lineage>
</organism>
<keyword evidence="12" id="KW-0274">FAD</keyword>
<evidence type="ECO:0000256" key="2">
    <source>
        <dbReference type="ARBA" id="ARBA00001946"/>
    </source>
</evidence>
<dbReference type="GO" id="GO:0005739">
    <property type="term" value="C:mitochondrion"/>
    <property type="evidence" value="ECO:0007669"/>
    <property type="project" value="TreeGrafter"/>
</dbReference>
<dbReference type="AlphaFoldDB" id="A0A9P5AHC9"/>
<gene>
    <name evidence="25" type="ORF">FBEOM_7514</name>
</gene>
<evidence type="ECO:0000313" key="25">
    <source>
        <dbReference type="EMBL" id="KAF4338611.1"/>
    </source>
</evidence>
<accession>A0A9P5AHC9</accession>
<feature type="domain" description="Thiamine phosphate synthase/TenI" evidence="23">
    <location>
        <begin position="470"/>
        <end position="665"/>
    </location>
</feature>
<dbReference type="NCBIfam" id="TIGR00694">
    <property type="entry name" value="thiM"/>
    <property type="match status" value="1"/>
</dbReference>
<dbReference type="Pfam" id="PF02581">
    <property type="entry name" value="TMP-TENI"/>
    <property type="match status" value="1"/>
</dbReference>
<evidence type="ECO:0000256" key="22">
    <source>
        <dbReference type="ARBA" id="ARBA00061283"/>
    </source>
</evidence>
<keyword evidence="10" id="KW-0547">Nucleotide-binding</keyword>
<dbReference type="Gene3D" id="3.50.50.100">
    <property type="match status" value="1"/>
</dbReference>
<dbReference type="PRINTS" id="PR01099">
    <property type="entry name" value="HYETHTZKNASE"/>
</dbReference>
<sequence>MIRFGLGRKGTEQRLLVRLGGVACKRLAGTVAQQGSKERIVVLGSGWAGYALAKTISPSQASRVLISPRSHFVFTPLIASTAVGTLEFRAAVEPCRKLDLTEFHQAWASDIDFSNKTITVEANQRDGVTARSGKDLLKGLEFQVPYDKLVVAVGCYSQTFGVEGVKEHACFLRDATDARTVRLRVLQKFEQAALPSTSAAQRKRLLHFAVVGGGPTGIEFAAELHDLVHEDLAKLYPELMPHVAITIYDIAPKVLPMFDRNLAAYATNIFSRAGIKVKTEHHLQGIRRDDDVLLMRIKEEPEEVAAGVVVWSTGLMQNPLVGRLVGREVQGMGKIAKNCKTGGFAVDSYLRVQVETQGPNGKQITKVLPDVYAIGDCANIEGESFPATAQVASQQATYLGKRFNAGTSSQGPPTAPFHFRNWGTMAYLGGWRAIHQKGADELKGRAAWILWRTAYLTKTAMAKPTVNYSLYLVTDSTPEILGDRNLEEVVEASLRGGVTILQYRNKHSERNVAVETAKKLHAISRRYNVPLLINDRVDIAAEIDCEGVHIGQDDMAYEEARKILGPNKIIGVTASSKEEALKACEAGADYLGIGTVYSTQTKKDTKSIIGPSGVRDILSALHDAGYGSIPTVCIGGINTSNTASVLAAAASPSKSLDGVAVVSALIAAPDPATAACDLLSKVIIAKIPEVIRAVADKTPLSHNMTNLVVQNFAANVALCVGASPIMANYAEEAADLAKLGGALVINMGTVTPDGLKNYLQAIRAYNKAGRPIVLDPVGAGATSVRRSAVKTLLDTGHFTIIKGNEGEIQTVAGATITQRGVDSTSSLTFAQKASLVRSIALRRRSVVILTGAIDLVSDGIRTLAISNGHSYLGEVTGTGCTLGTTVSAMVASYGADPLLAAVAGTVMFGLAAELAAERSEVRGPGSFVPTFLDELYGIRKSTAKGDLRWLDMAKVKAVEVNADEIASE</sequence>
<dbReference type="PANTHER" id="PTHR43706:SF17">
    <property type="entry name" value="NADH DEHYDROGENASE (EUROFUNG)"/>
    <property type="match status" value="1"/>
</dbReference>
<evidence type="ECO:0000256" key="19">
    <source>
        <dbReference type="ARBA" id="ARBA00047851"/>
    </source>
</evidence>
<comment type="caution">
    <text evidence="25">The sequence shown here is derived from an EMBL/GenBank/DDBJ whole genome shotgun (WGS) entry which is preliminary data.</text>
</comment>
<dbReference type="InterPro" id="IPR023753">
    <property type="entry name" value="FAD/NAD-binding_dom"/>
</dbReference>
<keyword evidence="14" id="KW-0460">Magnesium</keyword>
<evidence type="ECO:0000256" key="17">
    <source>
        <dbReference type="ARBA" id="ARBA00023027"/>
    </source>
</evidence>
<evidence type="ECO:0000256" key="14">
    <source>
        <dbReference type="ARBA" id="ARBA00022842"/>
    </source>
</evidence>
<dbReference type="InterPro" id="IPR000417">
    <property type="entry name" value="Hyethyz_kinase"/>
</dbReference>
<evidence type="ECO:0000256" key="4">
    <source>
        <dbReference type="ARBA" id="ARBA00004868"/>
    </source>
</evidence>
<evidence type="ECO:0000256" key="10">
    <source>
        <dbReference type="ARBA" id="ARBA00022741"/>
    </source>
</evidence>
<comment type="pathway">
    <text evidence="5">Cofactor biosynthesis; thiamine diphosphate biosynthesis; thiamine phosphate from 4-amino-2-methyl-5-diphosphomethylpyrimidine and 4-methyl-5-(2-phosphoethyl)-thiazole: step 1/1.</text>
</comment>
<dbReference type="HAMAP" id="MF_00097">
    <property type="entry name" value="TMP_synthase"/>
    <property type="match status" value="1"/>
</dbReference>
<reference evidence="25" key="1">
    <citation type="journal article" date="2017" name="Mycologia">
        <title>Fusarium algeriense, sp. nov., a novel toxigenic crown rot pathogen of durum wheat from Algeria is nested in the Fusarium burgessii species complex.</title>
        <authorList>
            <person name="Laraba I."/>
            <person name="Keddad A."/>
            <person name="Boureghda H."/>
            <person name="Abdallah N."/>
            <person name="Vaughan M.M."/>
            <person name="Proctor R.H."/>
            <person name="Busman M."/>
            <person name="O'Donnell K."/>
        </authorList>
    </citation>
    <scope>NUCLEOTIDE SEQUENCE</scope>
    <source>
        <strain evidence="25">NRRL 25174</strain>
    </source>
</reference>
<keyword evidence="9" id="KW-0479">Metal-binding</keyword>
<comment type="similarity">
    <text evidence="22">In the N-terminal section; belongs to the thiamine-phosphate synthase family.</text>
</comment>
<dbReference type="CDD" id="cd00564">
    <property type="entry name" value="TMP_TenI"/>
    <property type="match status" value="1"/>
</dbReference>
<dbReference type="NCBIfam" id="NF006830">
    <property type="entry name" value="PRK09355.1"/>
    <property type="match status" value="1"/>
</dbReference>
<evidence type="ECO:0000256" key="9">
    <source>
        <dbReference type="ARBA" id="ARBA00022723"/>
    </source>
</evidence>
<dbReference type="Gene3D" id="3.40.1190.20">
    <property type="match status" value="1"/>
</dbReference>
<dbReference type="SUPFAM" id="SSF53613">
    <property type="entry name" value="Ribokinase-like"/>
    <property type="match status" value="1"/>
</dbReference>
<dbReference type="Pfam" id="PF07992">
    <property type="entry name" value="Pyr_redox_2"/>
    <property type="match status" value="1"/>
</dbReference>
<evidence type="ECO:0000313" key="26">
    <source>
        <dbReference type="Proteomes" id="UP000730481"/>
    </source>
</evidence>
<comment type="catalytic activity">
    <reaction evidence="19">
        <text>2-(2-carboxy-4-methylthiazol-5-yl)ethyl phosphate + 4-amino-2-methyl-5-(diphosphooxymethyl)pyrimidine + 2 H(+) = thiamine phosphate + CO2 + diphosphate</text>
        <dbReference type="Rhea" id="RHEA:47848"/>
        <dbReference type="ChEBI" id="CHEBI:15378"/>
        <dbReference type="ChEBI" id="CHEBI:16526"/>
        <dbReference type="ChEBI" id="CHEBI:33019"/>
        <dbReference type="ChEBI" id="CHEBI:37575"/>
        <dbReference type="ChEBI" id="CHEBI:57841"/>
        <dbReference type="ChEBI" id="CHEBI:62890"/>
        <dbReference type="EC" id="2.5.1.3"/>
    </reaction>
</comment>
<dbReference type="InterPro" id="IPR036206">
    <property type="entry name" value="ThiamineP_synth_sf"/>
</dbReference>
<comment type="similarity">
    <text evidence="21">In the C-terminal section; belongs to the Thz kinase family.</text>
</comment>
<dbReference type="Proteomes" id="UP000730481">
    <property type="component" value="Unassembled WGS sequence"/>
</dbReference>
<dbReference type="GO" id="GO:0004417">
    <property type="term" value="F:hydroxyethylthiazole kinase activity"/>
    <property type="evidence" value="ECO:0007669"/>
    <property type="project" value="UniProtKB-EC"/>
</dbReference>
<dbReference type="OrthoDB" id="4994at2759"/>
<comment type="similarity">
    <text evidence="6">Belongs to the NADH dehydrogenase family.</text>
</comment>
<comment type="catalytic activity">
    <reaction evidence="20">
        <text>2-[(2R,5Z)-2-carboxy-4-methylthiazol-5(2H)-ylidene]ethyl phosphate + 4-amino-2-methyl-5-(diphosphooxymethyl)pyrimidine + 2 H(+) = thiamine phosphate + CO2 + diphosphate</text>
        <dbReference type="Rhea" id="RHEA:47844"/>
        <dbReference type="ChEBI" id="CHEBI:15378"/>
        <dbReference type="ChEBI" id="CHEBI:16526"/>
        <dbReference type="ChEBI" id="CHEBI:33019"/>
        <dbReference type="ChEBI" id="CHEBI:37575"/>
        <dbReference type="ChEBI" id="CHEBI:57841"/>
        <dbReference type="ChEBI" id="CHEBI:62899"/>
        <dbReference type="EC" id="2.5.1.3"/>
    </reaction>
</comment>
<keyword evidence="13" id="KW-0067">ATP-binding</keyword>
<keyword evidence="8" id="KW-0808">Transferase</keyword>
<evidence type="ECO:0000256" key="6">
    <source>
        <dbReference type="ARBA" id="ARBA00005272"/>
    </source>
</evidence>
<dbReference type="InterPro" id="IPR013785">
    <property type="entry name" value="Aldolase_TIM"/>
</dbReference>